<evidence type="ECO:0000313" key="2">
    <source>
        <dbReference type="Proteomes" id="UP000076715"/>
    </source>
</evidence>
<proteinExistence type="predicted"/>
<evidence type="ECO:0000313" key="1">
    <source>
        <dbReference type="EMBL" id="KZS38860.1"/>
    </source>
</evidence>
<accession>A0A162XZY3</accession>
<keyword evidence="2" id="KW-1185">Reference proteome</keyword>
<name>A0A162XZY3_9FLAO</name>
<dbReference type="Proteomes" id="UP000076715">
    <property type="component" value="Unassembled WGS sequence"/>
</dbReference>
<dbReference type="STRING" id="1642818.AWE51_14865"/>
<gene>
    <name evidence="1" type="ORF">AWE51_14865</name>
</gene>
<organism evidence="1 2">
    <name type="scientific">Aquimarina aggregata</name>
    <dbReference type="NCBI Taxonomy" id="1642818"/>
    <lineage>
        <taxon>Bacteria</taxon>
        <taxon>Pseudomonadati</taxon>
        <taxon>Bacteroidota</taxon>
        <taxon>Flavobacteriia</taxon>
        <taxon>Flavobacteriales</taxon>
        <taxon>Flavobacteriaceae</taxon>
        <taxon>Aquimarina</taxon>
    </lineage>
</organism>
<reference evidence="1 2" key="1">
    <citation type="submission" date="2016-01" db="EMBL/GenBank/DDBJ databases">
        <title>The draft genome sequence of Aquimarina sp. RZW4-3-2.</title>
        <authorList>
            <person name="Wang Y."/>
        </authorList>
    </citation>
    <scope>NUCLEOTIDE SEQUENCE [LARGE SCALE GENOMIC DNA]</scope>
    <source>
        <strain evidence="1 2">RZW4-3-2</strain>
    </source>
</reference>
<dbReference type="AlphaFoldDB" id="A0A162XZY3"/>
<dbReference type="EMBL" id="LQRT01000046">
    <property type="protein sequence ID" value="KZS38860.1"/>
    <property type="molecule type" value="Genomic_DNA"/>
</dbReference>
<evidence type="ECO:0008006" key="3">
    <source>
        <dbReference type="Google" id="ProtNLM"/>
    </source>
</evidence>
<dbReference type="RefSeq" id="WP_066318697.1">
    <property type="nucleotide sequence ID" value="NZ_LQRT01000046.1"/>
</dbReference>
<dbReference type="OrthoDB" id="1436115at2"/>
<comment type="caution">
    <text evidence="1">The sequence shown here is derived from an EMBL/GenBank/DDBJ whole genome shotgun (WGS) entry which is preliminary data.</text>
</comment>
<sequence length="137" mass="16237">MKKRQADKIILLSISIILAFAYTSYTVKSSKLDLTGCWIESFKNKNYKKDSITIYTPCKQNSLLPTERFRFKINLRKNESCNYYLLDNNNSHSMQSGTWLYNNKNFMLIIKNSNNEIVKLFKVIEIKKNMLYLELKK</sequence>
<protein>
    <recommendedName>
        <fullName evidence="3">Lipocalin-like domain-containing protein</fullName>
    </recommendedName>
</protein>